<feature type="region of interest" description="Disordered" evidence="1">
    <location>
        <begin position="300"/>
        <end position="328"/>
    </location>
</feature>
<dbReference type="AlphaFoldDB" id="A0AAV5AD12"/>
<evidence type="ECO:0000256" key="1">
    <source>
        <dbReference type="SAM" id="MobiDB-lite"/>
    </source>
</evidence>
<gene>
    <name evidence="2" type="ORF">Clacol_004029</name>
</gene>
<name>A0AAV5AD12_9AGAM</name>
<accession>A0AAV5AD12</accession>
<proteinExistence type="predicted"/>
<comment type="caution">
    <text evidence="2">The sequence shown here is derived from an EMBL/GenBank/DDBJ whole genome shotgun (WGS) entry which is preliminary data.</text>
</comment>
<dbReference type="EMBL" id="BPWL01000004">
    <property type="protein sequence ID" value="GJJ09805.1"/>
    <property type="molecule type" value="Genomic_DNA"/>
</dbReference>
<feature type="region of interest" description="Disordered" evidence="1">
    <location>
        <begin position="102"/>
        <end position="155"/>
    </location>
</feature>
<feature type="compositionally biased region" description="Low complexity" evidence="1">
    <location>
        <begin position="55"/>
        <end position="70"/>
    </location>
</feature>
<evidence type="ECO:0000313" key="2">
    <source>
        <dbReference type="EMBL" id="GJJ09805.1"/>
    </source>
</evidence>
<reference evidence="2" key="1">
    <citation type="submission" date="2021-10" db="EMBL/GenBank/DDBJ databases">
        <title>De novo Genome Assembly of Clathrus columnatus (Basidiomycota, Fungi) Using Illumina and Nanopore Sequence Data.</title>
        <authorList>
            <person name="Ogiso-Tanaka E."/>
            <person name="Itagaki H."/>
            <person name="Hosoya T."/>
            <person name="Hosaka K."/>
        </authorList>
    </citation>
    <scope>NUCLEOTIDE SEQUENCE</scope>
    <source>
        <strain evidence="2">MO-923</strain>
    </source>
</reference>
<sequence length="328" mass="36492">MLNFWTRRANKPSTGQKTENVLPLSKLDTTSPVDESAFSHLELPSEDREFSQTVPSNEPQESQEQAQSQPQPIPEPYIAATPNPHDSAISEIRNGLRQVESLARPQRSTNAVTEQSPSGDTPTEPLYDPATGEQRGTFDKTHPASPADSAGPFDNVTAELTNDEVWSHLARIRELQSEIAKMHTHMEGVGDTKHVLDIDVDVDIDVDSVPTQEEEEAAKRQKEFEKLPRRFKGRSENIEAVMTKLDELSKTVMAFHALQPPPLNFKNTISEEIIDDNPPSSPSLPVNIRNTQISLPSSVLGPRTTTRNQFSSEVMHDSPTSFQSNFIH</sequence>
<dbReference type="Proteomes" id="UP001050691">
    <property type="component" value="Unassembled WGS sequence"/>
</dbReference>
<organism evidence="2 3">
    <name type="scientific">Clathrus columnatus</name>
    <dbReference type="NCBI Taxonomy" id="1419009"/>
    <lineage>
        <taxon>Eukaryota</taxon>
        <taxon>Fungi</taxon>
        <taxon>Dikarya</taxon>
        <taxon>Basidiomycota</taxon>
        <taxon>Agaricomycotina</taxon>
        <taxon>Agaricomycetes</taxon>
        <taxon>Phallomycetidae</taxon>
        <taxon>Phallales</taxon>
        <taxon>Clathraceae</taxon>
        <taxon>Clathrus</taxon>
    </lineage>
</organism>
<protein>
    <submittedName>
        <fullName evidence="2">Uncharacterized protein</fullName>
    </submittedName>
</protein>
<feature type="region of interest" description="Disordered" evidence="1">
    <location>
        <begin position="1"/>
        <end position="88"/>
    </location>
</feature>
<evidence type="ECO:0000313" key="3">
    <source>
        <dbReference type="Proteomes" id="UP001050691"/>
    </source>
</evidence>
<keyword evidence="3" id="KW-1185">Reference proteome</keyword>
<feature type="compositionally biased region" description="Polar residues" evidence="1">
    <location>
        <begin position="106"/>
        <end position="121"/>
    </location>
</feature>